<dbReference type="EMBL" id="FOYI01000013">
    <property type="protein sequence ID" value="SFR18028.1"/>
    <property type="molecule type" value="Genomic_DNA"/>
</dbReference>
<gene>
    <name evidence="4" type="ORF">SAMN04515673_11336</name>
</gene>
<comment type="pathway">
    <text evidence="1">Cofactor biosynthesis; adenosylcobalamin biosynthesis.</text>
</comment>
<dbReference type="NCBIfam" id="NF005968">
    <property type="entry name" value="PRK08057.1-2"/>
    <property type="match status" value="1"/>
</dbReference>
<dbReference type="GO" id="GO:0009236">
    <property type="term" value="P:cobalamin biosynthetic process"/>
    <property type="evidence" value="ECO:0007669"/>
    <property type="project" value="UniProtKB-UniPathway"/>
</dbReference>
<dbReference type="InterPro" id="IPR003723">
    <property type="entry name" value="Precorrin-6x_reduct"/>
</dbReference>
<dbReference type="GO" id="GO:0016994">
    <property type="term" value="F:precorrin-6A reductase activity"/>
    <property type="evidence" value="ECO:0007669"/>
    <property type="project" value="InterPro"/>
</dbReference>
<name>A0A1I6EKI5_9RHOB</name>
<dbReference type="OrthoDB" id="5183775at2"/>
<keyword evidence="5" id="KW-1185">Reference proteome</keyword>
<dbReference type="PANTHER" id="PTHR36925">
    <property type="entry name" value="COBALT-PRECORRIN-6A REDUCTASE"/>
    <property type="match status" value="1"/>
</dbReference>
<dbReference type="InterPro" id="IPR029061">
    <property type="entry name" value="THDP-binding"/>
</dbReference>
<evidence type="ECO:0000256" key="1">
    <source>
        <dbReference type="ARBA" id="ARBA00004953"/>
    </source>
</evidence>
<accession>A0A1I6EKI5</accession>
<dbReference type="UniPathway" id="UPA00148"/>
<dbReference type="PANTHER" id="PTHR36925:SF1">
    <property type="entry name" value="COBALT-PRECORRIN-6A REDUCTASE"/>
    <property type="match status" value="1"/>
</dbReference>
<keyword evidence="3" id="KW-0560">Oxidoreductase</keyword>
<protein>
    <submittedName>
        <fullName evidence="4">Precorrin-6A reductase</fullName>
    </submittedName>
</protein>
<dbReference type="SUPFAM" id="SSF52518">
    <property type="entry name" value="Thiamin diphosphate-binding fold (THDP-binding)"/>
    <property type="match status" value="1"/>
</dbReference>
<sequence length="255" mass="26774">MRPNLLVLGGTTEATALCRALHAAGIDGIFSLAGRVERPLRQPLPMRSGGFGGVAGLVAYIAQHGITHLVDATHPFAAQMSANAVAASATSGTPLIALTRAPWGAQAGDDWREVADMEGAVAALPERPARIMLAIGRLQLGAFAARPQHDYLLRLVDPPDGPLPVPKAKVLISRGPFTEAGDLALLRDHRIEMVVSKNAGGAGAYAKIAAARALHLPVIMVSRPVITPRREVFSIEAVLDWLAHSDRPSGADRGV</sequence>
<reference evidence="4 5" key="1">
    <citation type="submission" date="2016-10" db="EMBL/GenBank/DDBJ databases">
        <authorList>
            <person name="de Groot N.N."/>
        </authorList>
    </citation>
    <scope>NUCLEOTIDE SEQUENCE [LARGE SCALE GENOMIC DNA]</scope>
    <source>
        <strain evidence="5">KMM 9023,NRIC 0796,JCM 17311,KCTC 23692</strain>
    </source>
</reference>
<dbReference type="Pfam" id="PF02571">
    <property type="entry name" value="CbiJ"/>
    <property type="match status" value="1"/>
</dbReference>
<evidence type="ECO:0000256" key="2">
    <source>
        <dbReference type="ARBA" id="ARBA00022573"/>
    </source>
</evidence>
<organism evidence="4 5">
    <name type="scientific">Poseidonocella sedimentorum</name>
    <dbReference type="NCBI Taxonomy" id="871652"/>
    <lineage>
        <taxon>Bacteria</taxon>
        <taxon>Pseudomonadati</taxon>
        <taxon>Pseudomonadota</taxon>
        <taxon>Alphaproteobacteria</taxon>
        <taxon>Rhodobacterales</taxon>
        <taxon>Roseobacteraceae</taxon>
        <taxon>Poseidonocella</taxon>
    </lineage>
</organism>
<dbReference type="RefSeq" id="WP_092082136.1">
    <property type="nucleotide sequence ID" value="NZ_FOYI01000013.1"/>
</dbReference>
<dbReference type="AlphaFoldDB" id="A0A1I6EKI5"/>
<dbReference type="NCBIfam" id="TIGR00715">
    <property type="entry name" value="precor6x_red"/>
    <property type="match status" value="1"/>
</dbReference>
<evidence type="ECO:0000256" key="3">
    <source>
        <dbReference type="ARBA" id="ARBA00023002"/>
    </source>
</evidence>
<dbReference type="PROSITE" id="PS51014">
    <property type="entry name" value="COBK_CBIJ"/>
    <property type="match status" value="1"/>
</dbReference>
<keyword evidence="2" id="KW-0169">Cobalamin biosynthesis</keyword>
<dbReference type="Proteomes" id="UP000199302">
    <property type="component" value="Unassembled WGS sequence"/>
</dbReference>
<evidence type="ECO:0000313" key="4">
    <source>
        <dbReference type="EMBL" id="SFR18028.1"/>
    </source>
</evidence>
<proteinExistence type="predicted"/>
<evidence type="ECO:0000313" key="5">
    <source>
        <dbReference type="Proteomes" id="UP000199302"/>
    </source>
</evidence>
<dbReference type="STRING" id="871652.SAMN04515673_11336"/>